<comment type="caution">
    <text evidence="1">The sequence shown here is derived from an EMBL/GenBank/DDBJ whole genome shotgun (WGS) entry which is preliminary data.</text>
</comment>
<accession>A0A1Q9CMI2</accession>
<dbReference type="OrthoDB" id="417962at2759"/>
<dbReference type="Proteomes" id="UP000186817">
    <property type="component" value="Unassembled WGS sequence"/>
</dbReference>
<reference evidence="1 2" key="1">
    <citation type="submission" date="2016-02" db="EMBL/GenBank/DDBJ databases">
        <title>Genome analysis of coral dinoflagellate symbionts highlights evolutionary adaptations to a symbiotic lifestyle.</title>
        <authorList>
            <person name="Aranda M."/>
            <person name="Li Y."/>
            <person name="Liew Y.J."/>
            <person name="Baumgarten S."/>
            <person name="Simakov O."/>
            <person name="Wilson M."/>
            <person name="Piel J."/>
            <person name="Ashoor H."/>
            <person name="Bougouffa S."/>
            <person name="Bajic V.B."/>
            <person name="Ryu T."/>
            <person name="Ravasi T."/>
            <person name="Bayer T."/>
            <person name="Micklem G."/>
            <person name="Kim H."/>
            <person name="Bhak J."/>
            <person name="Lajeunesse T.C."/>
            <person name="Voolstra C.R."/>
        </authorList>
    </citation>
    <scope>NUCLEOTIDE SEQUENCE [LARGE SCALE GENOMIC DNA]</scope>
    <source>
        <strain evidence="1 2">CCMP2467</strain>
    </source>
</reference>
<sequence>MCTPGTECKSASTIFVRLALGMLLERFGPVSVQCGVMSFEAFWVALVAAITAPRNYVHAAHDLLLHRLRWRHVRDQSVLVLADVCPERCRYSQRHCGRLGQSWRWRDPDLYDVGTFQSYGGFRNGAEYRSAWLTIAIAGFGMLVCICWDKAFETVAEDTAVASTTTSGRMVS</sequence>
<organism evidence="1 2">
    <name type="scientific">Symbiodinium microadriaticum</name>
    <name type="common">Dinoflagellate</name>
    <name type="synonym">Zooxanthella microadriatica</name>
    <dbReference type="NCBI Taxonomy" id="2951"/>
    <lineage>
        <taxon>Eukaryota</taxon>
        <taxon>Sar</taxon>
        <taxon>Alveolata</taxon>
        <taxon>Dinophyceae</taxon>
        <taxon>Suessiales</taxon>
        <taxon>Symbiodiniaceae</taxon>
        <taxon>Symbiodinium</taxon>
    </lineage>
</organism>
<keyword evidence="2" id="KW-1185">Reference proteome</keyword>
<evidence type="ECO:0000313" key="1">
    <source>
        <dbReference type="EMBL" id="OLP84138.1"/>
    </source>
</evidence>
<gene>
    <name evidence="1" type="ORF">AK812_SmicGene35009</name>
</gene>
<name>A0A1Q9CMI2_SYMMI</name>
<proteinExistence type="predicted"/>
<dbReference type="AlphaFoldDB" id="A0A1Q9CMI2"/>
<evidence type="ECO:0000313" key="2">
    <source>
        <dbReference type="Proteomes" id="UP000186817"/>
    </source>
</evidence>
<protein>
    <submittedName>
        <fullName evidence="1">Uncharacterized protein</fullName>
    </submittedName>
</protein>
<dbReference type="EMBL" id="LSRX01001064">
    <property type="protein sequence ID" value="OLP84138.1"/>
    <property type="molecule type" value="Genomic_DNA"/>
</dbReference>